<dbReference type="InterPro" id="IPR042099">
    <property type="entry name" value="ANL_N_sf"/>
</dbReference>
<name>A0A1G6TBE8_9PROT</name>
<evidence type="ECO:0000313" key="5">
    <source>
        <dbReference type="Proteomes" id="UP000183685"/>
    </source>
</evidence>
<proteinExistence type="predicted"/>
<reference evidence="4 5" key="1">
    <citation type="submission" date="2016-10" db="EMBL/GenBank/DDBJ databases">
        <authorList>
            <person name="de Groot N.N."/>
        </authorList>
    </citation>
    <scope>NUCLEOTIDE SEQUENCE [LARGE SCALE GENOMIC DNA]</scope>
    <source>
        <strain evidence="4 5">CGMCC 1.9109</strain>
    </source>
</reference>
<keyword evidence="2" id="KW-0067">ATP-binding</keyword>
<dbReference type="Gene3D" id="3.40.50.12780">
    <property type="entry name" value="N-terminal domain of ligase-like"/>
    <property type="match status" value="1"/>
</dbReference>
<feature type="domain" description="AMP-dependent synthetase/ligase" evidence="3">
    <location>
        <begin position="20"/>
        <end position="430"/>
    </location>
</feature>
<dbReference type="PANTHER" id="PTHR43272:SF33">
    <property type="entry name" value="AMP-BINDING DOMAIN-CONTAINING PROTEIN-RELATED"/>
    <property type="match status" value="1"/>
</dbReference>
<dbReference type="AlphaFoldDB" id="A0A1G6TBE8"/>
<dbReference type="CDD" id="cd05907">
    <property type="entry name" value="VL_LC_FACS_like"/>
    <property type="match status" value="1"/>
</dbReference>
<evidence type="ECO:0000256" key="2">
    <source>
        <dbReference type="ARBA" id="ARBA00022840"/>
    </source>
</evidence>
<dbReference type="EMBL" id="FNAK01000001">
    <property type="protein sequence ID" value="SDD25787.1"/>
    <property type="molecule type" value="Genomic_DNA"/>
</dbReference>
<keyword evidence="1" id="KW-0547">Nucleotide-binding</keyword>
<accession>A0A1G6TBE8</accession>
<sequence>MSAPECPIKKWQSLTAMFFDQASVLEKKPLLHAKKDGKWQTQTWGEVAQKICQLASALEELGVRAGDRVVIVSENRPEWLMADFAVMALGAVSVPAYTTYTARDYLHILENSGAKAAIVSTKALARTFLKAAHQSDELEHCITIDEVKLEQAVNVNVHHWAQVVDTQTPDIAKYRSLAQSVSRHDIACLIYTSGTGGAPKGVMIHHGAILHNSEAAAIIFDELGLKNNAFLSFLPLSHAYEHTAGQCWPLTIGAEIWYAENLDKLAANMAEASPTVMVVVPRLFEMLRTRISRGILKGGGRKAALFNRAIELGTKAFKGEEPLTFKERLENKFLDLTVRRKVKKQFGGRLKALVSGGAPLAPDVGAFFMSLGLPLLQGYGQTESGPIISVNPPAAPKIHTVGTLLSNTEVKIAEDGEILVRGELVMKGYWHDEKATAKTIVDGWLHTGDVGRFDEDGHLEITDRKKDIIVNAGGDNVSPQRIEGMLALEDEIAQAMVYGDRKPHLVGLIVPDVEWLRDWAKENGKEGGLDMLRHDKDLKKAMDAAVTRVNKRLSNLEKVRKFAIAGEAFTIENEQMTPTLKLRRHIVSEVYRDTLEGMYH</sequence>
<dbReference type="Proteomes" id="UP000183685">
    <property type="component" value="Unassembled WGS sequence"/>
</dbReference>
<protein>
    <submittedName>
        <fullName evidence="4">Long-chain acyl-CoA synthetase</fullName>
    </submittedName>
</protein>
<dbReference type="SUPFAM" id="SSF56801">
    <property type="entry name" value="Acetyl-CoA synthetase-like"/>
    <property type="match status" value="1"/>
</dbReference>
<dbReference type="Pfam" id="PF00501">
    <property type="entry name" value="AMP-binding"/>
    <property type="match status" value="1"/>
</dbReference>
<dbReference type="PANTHER" id="PTHR43272">
    <property type="entry name" value="LONG-CHAIN-FATTY-ACID--COA LIGASE"/>
    <property type="match status" value="1"/>
</dbReference>
<dbReference type="GO" id="GO:0016020">
    <property type="term" value="C:membrane"/>
    <property type="evidence" value="ECO:0007669"/>
    <property type="project" value="TreeGrafter"/>
</dbReference>
<keyword evidence="5" id="KW-1185">Reference proteome</keyword>
<dbReference type="GO" id="GO:0004467">
    <property type="term" value="F:long-chain fatty acid-CoA ligase activity"/>
    <property type="evidence" value="ECO:0007669"/>
    <property type="project" value="TreeGrafter"/>
</dbReference>
<dbReference type="Pfam" id="PF23562">
    <property type="entry name" value="AMP-binding_C_3"/>
    <property type="match status" value="1"/>
</dbReference>
<evidence type="ECO:0000259" key="3">
    <source>
        <dbReference type="Pfam" id="PF00501"/>
    </source>
</evidence>
<dbReference type="RefSeq" id="WP_068308918.1">
    <property type="nucleotide sequence ID" value="NZ_FNAK01000001.1"/>
</dbReference>
<dbReference type="InterPro" id="IPR000873">
    <property type="entry name" value="AMP-dep_synth/lig_dom"/>
</dbReference>
<evidence type="ECO:0000256" key="1">
    <source>
        <dbReference type="ARBA" id="ARBA00022741"/>
    </source>
</evidence>
<dbReference type="STRING" id="637679.GCA_001550055_00722"/>
<dbReference type="GO" id="GO:0005524">
    <property type="term" value="F:ATP binding"/>
    <property type="evidence" value="ECO:0007669"/>
    <property type="project" value="UniProtKB-KW"/>
</dbReference>
<gene>
    <name evidence="4" type="ORF">SAMN04488071_0166</name>
</gene>
<evidence type="ECO:0000313" key="4">
    <source>
        <dbReference type="EMBL" id="SDD25787.1"/>
    </source>
</evidence>
<dbReference type="OrthoDB" id="9803968at2"/>
<organism evidence="4 5">
    <name type="scientific">Kordiimonas lacus</name>
    <dbReference type="NCBI Taxonomy" id="637679"/>
    <lineage>
        <taxon>Bacteria</taxon>
        <taxon>Pseudomonadati</taxon>
        <taxon>Pseudomonadota</taxon>
        <taxon>Alphaproteobacteria</taxon>
        <taxon>Kordiimonadales</taxon>
        <taxon>Kordiimonadaceae</taxon>
        <taxon>Kordiimonas</taxon>
    </lineage>
</organism>